<accession>A0AAV7P5X7</accession>
<gene>
    <name evidence="2" type="ORF">NDU88_002166</name>
</gene>
<name>A0AAV7P5X7_PLEWA</name>
<protein>
    <submittedName>
        <fullName evidence="2">Uncharacterized protein</fullName>
    </submittedName>
</protein>
<keyword evidence="3" id="KW-1185">Reference proteome</keyword>
<organism evidence="2 3">
    <name type="scientific">Pleurodeles waltl</name>
    <name type="common">Iberian ribbed newt</name>
    <dbReference type="NCBI Taxonomy" id="8319"/>
    <lineage>
        <taxon>Eukaryota</taxon>
        <taxon>Metazoa</taxon>
        <taxon>Chordata</taxon>
        <taxon>Craniata</taxon>
        <taxon>Vertebrata</taxon>
        <taxon>Euteleostomi</taxon>
        <taxon>Amphibia</taxon>
        <taxon>Batrachia</taxon>
        <taxon>Caudata</taxon>
        <taxon>Salamandroidea</taxon>
        <taxon>Salamandridae</taxon>
        <taxon>Pleurodelinae</taxon>
        <taxon>Pleurodeles</taxon>
    </lineage>
</organism>
<feature type="compositionally biased region" description="Low complexity" evidence="1">
    <location>
        <begin position="63"/>
        <end position="72"/>
    </location>
</feature>
<proteinExistence type="predicted"/>
<evidence type="ECO:0000313" key="2">
    <source>
        <dbReference type="EMBL" id="KAJ1123698.1"/>
    </source>
</evidence>
<comment type="caution">
    <text evidence="2">The sequence shown here is derived from an EMBL/GenBank/DDBJ whole genome shotgun (WGS) entry which is preliminary data.</text>
</comment>
<evidence type="ECO:0000313" key="3">
    <source>
        <dbReference type="Proteomes" id="UP001066276"/>
    </source>
</evidence>
<dbReference type="AlphaFoldDB" id="A0AAV7P5X7"/>
<feature type="compositionally biased region" description="Basic and acidic residues" evidence="1">
    <location>
        <begin position="79"/>
        <end position="98"/>
    </location>
</feature>
<sequence length="98" mass="10840">MEKDRGNPRSRGVVVWCSRAREERRTDGAARTQNGGCSDRIIAAGEAAATGGDRPEGGKNQIRRIGLTMLGRLGRRERRSSDSDAPRPTDRYGEDRKQ</sequence>
<dbReference type="Proteomes" id="UP001066276">
    <property type="component" value="Chromosome 7"/>
</dbReference>
<evidence type="ECO:0000256" key="1">
    <source>
        <dbReference type="SAM" id="MobiDB-lite"/>
    </source>
</evidence>
<reference evidence="2" key="1">
    <citation type="journal article" date="2022" name="bioRxiv">
        <title>Sequencing and chromosome-scale assembly of the giantPleurodeles waltlgenome.</title>
        <authorList>
            <person name="Brown T."/>
            <person name="Elewa A."/>
            <person name="Iarovenko S."/>
            <person name="Subramanian E."/>
            <person name="Araus A.J."/>
            <person name="Petzold A."/>
            <person name="Susuki M."/>
            <person name="Suzuki K.-i.T."/>
            <person name="Hayashi T."/>
            <person name="Toyoda A."/>
            <person name="Oliveira C."/>
            <person name="Osipova E."/>
            <person name="Leigh N.D."/>
            <person name="Simon A."/>
            <person name="Yun M.H."/>
        </authorList>
    </citation>
    <scope>NUCLEOTIDE SEQUENCE</scope>
    <source>
        <strain evidence="2">20211129_DDA</strain>
        <tissue evidence="2">Liver</tissue>
    </source>
</reference>
<feature type="region of interest" description="Disordered" evidence="1">
    <location>
        <begin position="46"/>
        <end position="98"/>
    </location>
</feature>
<dbReference type="EMBL" id="JANPWB010000011">
    <property type="protein sequence ID" value="KAJ1123698.1"/>
    <property type="molecule type" value="Genomic_DNA"/>
</dbReference>